<comment type="caution">
    <text evidence="1">The sequence shown here is derived from an EMBL/GenBank/DDBJ whole genome shotgun (WGS) entry which is preliminary data.</text>
</comment>
<proteinExistence type="predicted"/>
<reference evidence="2" key="1">
    <citation type="journal article" date="2019" name="Int. J. Syst. Evol. Microbiol.">
        <title>The Global Catalogue of Microorganisms (GCM) 10K type strain sequencing project: providing services to taxonomists for standard genome sequencing and annotation.</title>
        <authorList>
            <consortium name="The Broad Institute Genomics Platform"/>
            <consortium name="The Broad Institute Genome Sequencing Center for Infectious Disease"/>
            <person name="Wu L."/>
            <person name="Ma J."/>
        </authorList>
    </citation>
    <scope>NUCLEOTIDE SEQUENCE [LARGE SCALE GENOMIC DNA]</scope>
    <source>
        <strain evidence="2">JCM 16545</strain>
    </source>
</reference>
<sequence length="72" mass="8632">MATKAFPVKMILFFYQKDKLKNVILLLLNKIHFLLYQFSTEDNNQVIQTLFFDNSQPELRVFFVRLTIVSFI</sequence>
<evidence type="ECO:0000313" key="1">
    <source>
        <dbReference type="EMBL" id="MFD2068434.1"/>
    </source>
</evidence>
<gene>
    <name evidence="1" type="ORF">ACFSKU_16205</name>
</gene>
<accession>A0ABW4X0H6</accession>
<dbReference type="EMBL" id="JBHUHV010000053">
    <property type="protein sequence ID" value="MFD2068434.1"/>
    <property type="molecule type" value="Genomic_DNA"/>
</dbReference>
<organism evidence="1 2">
    <name type="scientific">Pontibacter silvestris</name>
    <dbReference type="NCBI Taxonomy" id="2305183"/>
    <lineage>
        <taxon>Bacteria</taxon>
        <taxon>Pseudomonadati</taxon>
        <taxon>Bacteroidota</taxon>
        <taxon>Cytophagia</taxon>
        <taxon>Cytophagales</taxon>
        <taxon>Hymenobacteraceae</taxon>
        <taxon>Pontibacter</taxon>
    </lineage>
</organism>
<dbReference type="Proteomes" id="UP001597369">
    <property type="component" value="Unassembled WGS sequence"/>
</dbReference>
<evidence type="ECO:0000313" key="2">
    <source>
        <dbReference type="Proteomes" id="UP001597369"/>
    </source>
</evidence>
<dbReference type="RefSeq" id="WP_229959470.1">
    <property type="nucleotide sequence ID" value="NZ_JAJJWI010000005.1"/>
</dbReference>
<name>A0ABW4X0H6_9BACT</name>
<keyword evidence="2" id="KW-1185">Reference proteome</keyword>
<protein>
    <submittedName>
        <fullName evidence="1">Uncharacterized protein</fullName>
    </submittedName>
</protein>